<dbReference type="SUPFAM" id="SSF75005">
    <property type="entry name" value="Arabinanase/levansucrase/invertase"/>
    <property type="match status" value="1"/>
</dbReference>
<dbReference type="AlphaFoldDB" id="A0A2B7WTH9"/>
<dbReference type="CDD" id="cd18827">
    <property type="entry name" value="GH43_XlnD-like"/>
    <property type="match status" value="1"/>
</dbReference>
<dbReference type="OrthoDB" id="5211809at2759"/>
<name>A0A2B7WTH9_9EURO</name>
<evidence type="ECO:0000256" key="5">
    <source>
        <dbReference type="PIRSR" id="PIRSR606710-2"/>
    </source>
</evidence>
<dbReference type="GO" id="GO:0004553">
    <property type="term" value="F:hydrolase activity, hydrolyzing O-glycosyl compounds"/>
    <property type="evidence" value="ECO:0007669"/>
    <property type="project" value="InterPro"/>
</dbReference>
<sequence length="332" mass="36806">MLNLLLLPLLYLPLSLTLSLPNTHQLSPRAKTGNPIIEGWYADPELRIYEGAYYLYPTYSAAFDNQTFFDAFVSYDLLTWERTGRLLDFADVPWTTNRAAWAPTVGHKDGSYYLYYSAGEGVGIGVAEASSPEGPFKDVLGKPLIGEYVFGAQPIDAMVFMDSDGDEAGNGEGRNYLYWGGWGHAVAGELADDMVSFKTGFVDVTPEKEYVEGPWMLKRKGVYYFLYSVGGWGDPSYAVKYVKAESPMGPFNGPSKLILSSDPAIGTSTGHNSVFNVGDEYFMVYHRRSPTDTARDHRVVCIDKLEFDADGEIKPVKITNEGVEGISLDRHQ</sequence>
<keyword evidence="4 6" id="KW-0326">Glycosidase</keyword>
<dbReference type="InterPro" id="IPR023296">
    <property type="entry name" value="Glyco_hydro_beta-prop_sf"/>
</dbReference>
<accession>A0A2B7WTH9</accession>
<comment type="caution">
    <text evidence="8">The sequence shown here is derived from an EMBL/GenBank/DDBJ whole genome shotgun (WGS) entry which is preliminary data.</text>
</comment>
<evidence type="ECO:0000256" key="6">
    <source>
        <dbReference type="RuleBase" id="RU361187"/>
    </source>
</evidence>
<dbReference type="InterPro" id="IPR052176">
    <property type="entry name" value="Glycosyl_Hydrlase_43_Enz"/>
</dbReference>
<dbReference type="Proteomes" id="UP000224080">
    <property type="component" value="Unassembled WGS sequence"/>
</dbReference>
<dbReference type="PANTHER" id="PTHR43772">
    <property type="entry name" value="ENDO-1,4-BETA-XYLANASE"/>
    <property type="match status" value="1"/>
</dbReference>
<evidence type="ECO:0000256" key="2">
    <source>
        <dbReference type="ARBA" id="ARBA00022801"/>
    </source>
</evidence>
<dbReference type="Gene3D" id="2.115.10.20">
    <property type="entry name" value="Glycosyl hydrolase domain, family 43"/>
    <property type="match status" value="1"/>
</dbReference>
<organism evidence="8 9">
    <name type="scientific">Blastomyces parvus</name>
    <dbReference type="NCBI Taxonomy" id="2060905"/>
    <lineage>
        <taxon>Eukaryota</taxon>
        <taxon>Fungi</taxon>
        <taxon>Dikarya</taxon>
        <taxon>Ascomycota</taxon>
        <taxon>Pezizomycotina</taxon>
        <taxon>Eurotiomycetes</taxon>
        <taxon>Eurotiomycetidae</taxon>
        <taxon>Onygenales</taxon>
        <taxon>Ajellomycetaceae</taxon>
        <taxon>Blastomyces</taxon>
    </lineage>
</organism>
<keyword evidence="3" id="KW-0119">Carbohydrate metabolism</keyword>
<feature type="chain" id="PRO_5012676768" evidence="7">
    <location>
        <begin position="20"/>
        <end position="332"/>
    </location>
</feature>
<feature type="site" description="Important for catalytic activity, responsible for pKa modulation of the active site Glu and correct orientation of both the proton donor and substrate" evidence="5">
    <location>
        <position position="156"/>
    </location>
</feature>
<feature type="signal peptide" evidence="7">
    <location>
        <begin position="1"/>
        <end position="19"/>
    </location>
</feature>
<dbReference type="GO" id="GO:0005975">
    <property type="term" value="P:carbohydrate metabolic process"/>
    <property type="evidence" value="ECO:0007669"/>
    <property type="project" value="InterPro"/>
</dbReference>
<comment type="similarity">
    <text evidence="1 6">Belongs to the glycosyl hydrolase 43 family.</text>
</comment>
<evidence type="ECO:0000256" key="1">
    <source>
        <dbReference type="ARBA" id="ARBA00009865"/>
    </source>
</evidence>
<dbReference type="Pfam" id="PF04616">
    <property type="entry name" value="Glyco_hydro_43"/>
    <property type="match status" value="1"/>
</dbReference>
<protein>
    <submittedName>
        <fullName evidence="8">Uncharacterized protein</fullName>
    </submittedName>
</protein>
<evidence type="ECO:0000256" key="4">
    <source>
        <dbReference type="ARBA" id="ARBA00023295"/>
    </source>
</evidence>
<reference evidence="8 9" key="1">
    <citation type="submission" date="2017-10" db="EMBL/GenBank/DDBJ databases">
        <title>Comparative genomics in systemic dimorphic fungi from Ajellomycetaceae.</title>
        <authorList>
            <person name="Munoz J.F."/>
            <person name="Mcewen J.G."/>
            <person name="Clay O.K."/>
            <person name="Cuomo C.A."/>
        </authorList>
    </citation>
    <scope>NUCLEOTIDE SEQUENCE [LARGE SCALE GENOMIC DNA]</scope>
    <source>
        <strain evidence="8 9">UAMH130</strain>
    </source>
</reference>
<keyword evidence="2 6" id="KW-0378">Hydrolase</keyword>
<keyword evidence="7" id="KW-0732">Signal</keyword>
<proteinExistence type="inferred from homology"/>
<evidence type="ECO:0000313" key="9">
    <source>
        <dbReference type="Proteomes" id="UP000224080"/>
    </source>
</evidence>
<evidence type="ECO:0000313" key="8">
    <source>
        <dbReference type="EMBL" id="PGH02674.1"/>
    </source>
</evidence>
<keyword evidence="9" id="KW-1185">Reference proteome</keyword>
<dbReference type="STRING" id="2060905.A0A2B7WTH9"/>
<dbReference type="InterPro" id="IPR006710">
    <property type="entry name" value="Glyco_hydro_43"/>
</dbReference>
<dbReference type="EMBL" id="PDNC01000057">
    <property type="protein sequence ID" value="PGH02674.1"/>
    <property type="molecule type" value="Genomic_DNA"/>
</dbReference>
<evidence type="ECO:0000256" key="3">
    <source>
        <dbReference type="ARBA" id="ARBA00023277"/>
    </source>
</evidence>
<evidence type="ECO:0000256" key="7">
    <source>
        <dbReference type="SAM" id="SignalP"/>
    </source>
</evidence>
<gene>
    <name evidence="8" type="ORF">GX51_04557</name>
</gene>
<dbReference type="PANTHER" id="PTHR43772:SF2">
    <property type="entry name" value="PUTATIVE (AFU_ORTHOLOGUE AFUA_2G04480)-RELATED"/>
    <property type="match status" value="1"/>
</dbReference>